<proteinExistence type="predicted"/>
<dbReference type="InterPro" id="IPR001646">
    <property type="entry name" value="5peptide_repeat"/>
</dbReference>
<dbReference type="AlphaFoldDB" id="A0A917TAV7"/>
<accession>A0A917TAV7</accession>
<evidence type="ECO:0000313" key="3">
    <source>
        <dbReference type="Proteomes" id="UP000655208"/>
    </source>
</evidence>
<protein>
    <recommendedName>
        <fullName evidence="4">Pentapeptide repeat-containing protein</fullName>
    </recommendedName>
</protein>
<reference evidence="2" key="1">
    <citation type="journal article" date="2014" name="Int. J. Syst. Evol. Microbiol.">
        <title>Complete genome sequence of Corynebacterium casei LMG S-19264T (=DSM 44701T), isolated from a smear-ripened cheese.</title>
        <authorList>
            <consortium name="US DOE Joint Genome Institute (JGI-PGF)"/>
            <person name="Walter F."/>
            <person name="Albersmeier A."/>
            <person name="Kalinowski J."/>
            <person name="Ruckert C."/>
        </authorList>
    </citation>
    <scope>NUCLEOTIDE SEQUENCE</scope>
    <source>
        <strain evidence="2">CGMCC 4.7308</strain>
    </source>
</reference>
<dbReference type="PANTHER" id="PTHR14136:SF17">
    <property type="entry name" value="BTB_POZ DOMAIN-CONTAINING PROTEIN KCTD9"/>
    <property type="match status" value="1"/>
</dbReference>
<organism evidence="2 3">
    <name type="scientific">Nakamurella endophytica</name>
    <dbReference type="NCBI Taxonomy" id="1748367"/>
    <lineage>
        <taxon>Bacteria</taxon>
        <taxon>Bacillati</taxon>
        <taxon>Actinomycetota</taxon>
        <taxon>Actinomycetes</taxon>
        <taxon>Nakamurellales</taxon>
        <taxon>Nakamurellaceae</taxon>
        <taxon>Nakamurella</taxon>
    </lineage>
</organism>
<feature type="region of interest" description="Disordered" evidence="1">
    <location>
        <begin position="274"/>
        <end position="307"/>
    </location>
</feature>
<gene>
    <name evidence="2" type="ORF">GCM10011594_40660</name>
</gene>
<dbReference type="RefSeq" id="WP_188944698.1">
    <property type="nucleotide sequence ID" value="NZ_BMNA01000016.1"/>
</dbReference>
<dbReference type="InterPro" id="IPR051082">
    <property type="entry name" value="Pentapeptide-BTB/POZ_domain"/>
</dbReference>
<name>A0A917TAV7_9ACTN</name>
<reference evidence="2" key="2">
    <citation type="submission" date="2020-09" db="EMBL/GenBank/DDBJ databases">
        <authorList>
            <person name="Sun Q."/>
            <person name="Zhou Y."/>
        </authorList>
    </citation>
    <scope>NUCLEOTIDE SEQUENCE</scope>
    <source>
        <strain evidence="2">CGMCC 4.7308</strain>
    </source>
</reference>
<comment type="caution">
    <text evidence="2">The sequence shown here is derived from an EMBL/GenBank/DDBJ whole genome shotgun (WGS) entry which is preliminary data.</text>
</comment>
<evidence type="ECO:0000256" key="1">
    <source>
        <dbReference type="SAM" id="MobiDB-lite"/>
    </source>
</evidence>
<dbReference type="Gene3D" id="2.160.20.80">
    <property type="entry name" value="E3 ubiquitin-protein ligase SopA"/>
    <property type="match status" value="1"/>
</dbReference>
<dbReference type="Pfam" id="PF00805">
    <property type="entry name" value="Pentapeptide"/>
    <property type="match status" value="1"/>
</dbReference>
<dbReference type="SUPFAM" id="SSF141571">
    <property type="entry name" value="Pentapeptide repeat-like"/>
    <property type="match status" value="1"/>
</dbReference>
<dbReference type="Proteomes" id="UP000655208">
    <property type="component" value="Unassembled WGS sequence"/>
</dbReference>
<dbReference type="EMBL" id="BMNA01000016">
    <property type="protein sequence ID" value="GGM16434.1"/>
    <property type="molecule type" value="Genomic_DNA"/>
</dbReference>
<evidence type="ECO:0000313" key="2">
    <source>
        <dbReference type="EMBL" id="GGM16434.1"/>
    </source>
</evidence>
<sequence length="307" mass="31281">MSTVELAADCSRCSGLCCVALPFGRSADFAIDKPAGVPCVHLQGDFRCGIHDRLRPEGFPGCTVFDCFGAGQRVTRETFHGRDWRTDPALAASMFAALLVVRDLHEILLLLGQAGAAVAAARGTATGAGELAARVRDLVATVEALAAGTSDELAAVDVGRLRQQVGPVLGAVSAAVRRADPAVGGSARGGRGRGGRGRFRPGADLAGADLAGRDLRGADLRAAELRGAVLLATDLSGADLRGADLLGADLRDARLAGADLRGVLYLTGPQAAAARGDASTRLPDGLARPRHWPPGRRLAAGGGAGTS</sequence>
<evidence type="ECO:0008006" key="4">
    <source>
        <dbReference type="Google" id="ProtNLM"/>
    </source>
</evidence>
<dbReference type="PANTHER" id="PTHR14136">
    <property type="entry name" value="BTB_POZ DOMAIN-CONTAINING PROTEIN KCTD9"/>
    <property type="match status" value="1"/>
</dbReference>
<keyword evidence="3" id="KW-1185">Reference proteome</keyword>